<dbReference type="GO" id="GO:0140359">
    <property type="term" value="F:ABC-type transporter activity"/>
    <property type="evidence" value="ECO:0007669"/>
    <property type="project" value="InterPro"/>
</dbReference>
<feature type="domain" description="ABC transmembrane type-1" evidence="12">
    <location>
        <begin position="13"/>
        <end position="288"/>
    </location>
</feature>
<evidence type="ECO:0000256" key="2">
    <source>
        <dbReference type="ARBA" id="ARBA00022519"/>
    </source>
</evidence>
<reference evidence="13 14" key="1">
    <citation type="submission" date="2018-02" db="EMBL/GenBank/DDBJ databases">
        <title>Corynebacterium alimpuense sp. nov., a marine obligate actinomycete isolated from sediments of Valparaiso bay, Chile.</title>
        <authorList>
            <person name="Claverias F."/>
            <person name="Gonzales-Siles L."/>
            <person name="Salva-Serra F."/>
            <person name="Inganaes E."/>
            <person name="Molin K."/>
            <person name="Cumsille A."/>
            <person name="Undabarrena A."/>
            <person name="Couve E."/>
            <person name="Moore E.R.B."/>
            <person name="Gomila M."/>
            <person name="Camara B."/>
        </authorList>
    </citation>
    <scope>NUCLEOTIDE SEQUENCE [LARGE SCALE GENOMIC DNA]</scope>
    <source>
        <strain evidence="13 14">CCUG 69366</strain>
    </source>
</reference>
<dbReference type="Pfam" id="PF00005">
    <property type="entry name" value="ABC_tran"/>
    <property type="match status" value="1"/>
</dbReference>
<keyword evidence="4" id="KW-0547">Nucleotide-binding</keyword>
<dbReference type="GO" id="GO:0034040">
    <property type="term" value="F:ATPase-coupled lipid transmembrane transporter activity"/>
    <property type="evidence" value="ECO:0007669"/>
    <property type="project" value="TreeGrafter"/>
</dbReference>
<keyword evidence="2" id="KW-1003">Cell membrane</keyword>
<dbReference type="PROSITE" id="PS50929">
    <property type="entry name" value="ABC_TM1F"/>
    <property type="match status" value="1"/>
</dbReference>
<dbReference type="InterPro" id="IPR036640">
    <property type="entry name" value="ABC1_TM_sf"/>
</dbReference>
<dbReference type="GO" id="GO:0005886">
    <property type="term" value="C:plasma membrane"/>
    <property type="evidence" value="ECO:0007669"/>
    <property type="project" value="UniProtKB-SubCell"/>
</dbReference>
<keyword evidence="14" id="KW-1185">Reference proteome</keyword>
<evidence type="ECO:0000313" key="14">
    <source>
        <dbReference type="Proteomes" id="UP000266975"/>
    </source>
</evidence>
<keyword evidence="6" id="KW-1278">Translocase</keyword>
<dbReference type="Gene3D" id="1.20.1560.10">
    <property type="entry name" value="ABC transporter type 1, transmembrane domain"/>
    <property type="match status" value="1"/>
</dbReference>
<feature type="domain" description="ABC transporter" evidence="11">
    <location>
        <begin position="323"/>
        <end position="545"/>
    </location>
</feature>
<evidence type="ECO:0000256" key="10">
    <source>
        <dbReference type="SAM" id="Phobius"/>
    </source>
</evidence>
<gene>
    <name evidence="13" type="primary">cydC</name>
    <name evidence="13" type="ORF">C5L39_00090</name>
</gene>
<evidence type="ECO:0000256" key="9">
    <source>
        <dbReference type="ARBA" id="ARBA00023455"/>
    </source>
</evidence>
<keyword evidence="7 10" id="KW-1133">Transmembrane helix</keyword>
<evidence type="ECO:0000256" key="5">
    <source>
        <dbReference type="ARBA" id="ARBA00022840"/>
    </source>
</evidence>
<evidence type="ECO:0000313" key="13">
    <source>
        <dbReference type="EMBL" id="RNE50049.1"/>
    </source>
</evidence>
<feature type="transmembrane region" description="Helical" evidence="10">
    <location>
        <begin position="12"/>
        <end position="37"/>
    </location>
</feature>
<dbReference type="GO" id="GO:0005524">
    <property type="term" value="F:ATP binding"/>
    <property type="evidence" value="ECO:0007669"/>
    <property type="project" value="UniProtKB-KW"/>
</dbReference>
<protein>
    <submittedName>
        <fullName evidence="13">Thiol reductant ABC exporter subunit CydC</fullName>
    </submittedName>
</protein>
<dbReference type="PROSITE" id="PS50893">
    <property type="entry name" value="ABC_TRANSPORTER_2"/>
    <property type="match status" value="1"/>
</dbReference>
<dbReference type="SUPFAM" id="SSF52540">
    <property type="entry name" value="P-loop containing nucleoside triphosphate hydrolases"/>
    <property type="match status" value="1"/>
</dbReference>
<dbReference type="InterPro" id="IPR017871">
    <property type="entry name" value="ABC_transporter-like_CS"/>
</dbReference>
<feature type="transmembrane region" description="Helical" evidence="10">
    <location>
        <begin position="125"/>
        <end position="147"/>
    </location>
</feature>
<name>A0A3M8KB11_9CORY</name>
<dbReference type="AlphaFoldDB" id="A0A3M8KB11"/>
<evidence type="ECO:0000256" key="6">
    <source>
        <dbReference type="ARBA" id="ARBA00022967"/>
    </source>
</evidence>
<proteinExistence type="inferred from homology"/>
<keyword evidence="8 10" id="KW-0472">Membrane</keyword>
<feature type="transmembrane region" description="Helical" evidence="10">
    <location>
        <begin position="153"/>
        <end position="173"/>
    </location>
</feature>
<dbReference type="InterPro" id="IPR003593">
    <property type="entry name" value="AAA+_ATPase"/>
</dbReference>
<dbReference type="InterPro" id="IPR011527">
    <property type="entry name" value="ABC1_TM_dom"/>
</dbReference>
<dbReference type="PANTHER" id="PTHR24221:SF654">
    <property type="entry name" value="ATP-BINDING CASSETTE SUB-FAMILY B MEMBER 6"/>
    <property type="match status" value="1"/>
</dbReference>
<evidence type="ECO:0000256" key="1">
    <source>
        <dbReference type="ARBA" id="ARBA00004429"/>
    </source>
</evidence>
<dbReference type="GO" id="GO:0016887">
    <property type="term" value="F:ATP hydrolysis activity"/>
    <property type="evidence" value="ECO:0007669"/>
    <property type="project" value="InterPro"/>
</dbReference>
<dbReference type="OrthoDB" id="3237158at2"/>
<evidence type="ECO:0000256" key="8">
    <source>
        <dbReference type="ARBA" id="ARBA00023136"/>
    </source>
</evidence>
<accession>A0A3M8KB11</accession>
<comment type="caution">
    <text evidence="13">The sequence shown here is derived from an EMBL/GenBank/DDBJ whole genome shotgun (WGS) entry which is preliminary data.</text>
</comment>
<evidence type="ECO:0000259" key="12">
    <source>
        <dbReference type="PROSITE" id="PS50929"/>
    </source>
</evidence>
<dbReference type="PANTHER" id="PTHR24221">
    <property type="entry name" value="ATP-BINDING CASSETTE SUB-FAMILY B"/>
    <property type="match status" value="1"/>
</dbReference>
<dbReference type="InterPro" id="IPR014223">
    <property type="entry name" value="ABC_CydC/D"/>
</dbReference>
<feature type="transmembrane region" description="Helical" evidence="10">
    <location>
        <begin position="242"/>
        <end position="260"/>
    </location>
</feature>
<dbReference type="Gene3D" id="3.40.50.300">
    <property type="entry name" value="P-loop containing nucleotide triphosphate hydrolases"/>
    <property type="match status" value="1"/>
</dbReference>
<comment type="similarity">
    <text evidence="9">Belongs to the ABC transporter superfamily. Siderophore-Fe(3+) uptake transporter (SIUT) (TC 3.A.1.21) family.</text>
</comment>
<dbReference type="SUPFAM" id="SSF90123">
    <property type="entry name" value="ABC transporter transmembrane region"/>
    <property type="match status" value="1"/>
</dbReference>
<evidence type="ECO:0000256" key="4">
    <source>
        <dbReference type="ARBA" id="ARBA00022741"/>
    </source>
</evidence>
<dbReference type="PROSITE" id="PS00211">
    <property type="entry name" value="ABC_TRANSPORTER_1"/>
    <property type="match status" value="1"/>
</dbReference>
<keyword evidence="2" id="KW-0997">Cell inner membrane</keyword>
<dbReference type="NCBIfam" id="TIGR02868">
    <property type="entry name" value="CydC"/>
    <property type="match status" value="1"/>
</dbReference>
<dbReference type="Proteomes" id="UP000266975">
    <property type="component" value="Unassembled WGS sequence"/>
</dbReference>
<dbReference type="InterPro" id="IPR027417">
    <property type="entry name" value="P-loop_NTPase"/>
</dbReference>
<organism evidence="13 14">
    <name type="scientific">Corynebacterium alimapuense</name>
    <dbReference type="NCBI Taxonomy" id="1576874"/>
    <lineage>
        <taxon>Bacteria</taxon>
        <taxon>Bacillati</taxon>
        <taxon>Actinomycetota</taxon>
        <taxon>Actinomycetes</taxon>
        <taxon>Mycobacteriales</taxon>
        <taxon>Corynebacteriaceae</taxon>
        <taxon>Corynebacterium</taxon>
    </lineage>
</organism>
<dbReference type="GO" id="GO:0034775">
    <property type="term" value="P:glutathione transmembrane transport"/>
    <property type="evidence" value="ECO:0007669"/>
    <property type="project" value="InterPro"/>
</dbReference>
<comment type="subcellular location">
    <subcellularLocation>
        <location evidence="1">Cell inner membrane</location>
        <topology evidence="1">Multi-pass membrane protein</topology>
    </subcellularLocation>
</comment>
<evidence type="ECO:0000259" key="11">
    <source>
        <dbReference type="PROSITE" id="PS50893"/>
    </source>
</evidence>
<evidence type="ECO:0000256" key="7">
    <source>
        <dbReference type="ARBA" id="ARBA00022989"/>
    </source>
</evidence>
<dbReference type="GO" id="GO:0045454">
    <property type="term" value="P:cell redox homeostasis"/>
    <property type="evidence" value="ECO:0007669"/>
    <property type="project" value="InterPro"/>
</dbReference>
<dbReference type="InterPro" id="IPR003439">
    <property type="entry name" value="ABC_transporter-like_ATP-bd"/>
</dbReference>
<keyword evidence="5" id="KW-0067">ATP-binding</keyword>
<dbReference type="EMBL" id="PTJO01000001">
    <property type="protein sequence ID" value="RNE50049.1"/>
    <property type="molecule type" value="Genomic_DNA"/>
</dbReference>
<dbReference type="InterPro" id="IPR039421">
    <property type="entry name" value="Type_1_exporter"/>
</dbReference>
<evidence type="ECO:0000256" key="3">
    <source>
        <dbReference type="ARBA" id="ARBA00022692"/>
    </source>
</evidence>
<sequence>MLHLAGVQRRQLAAAIAAGSVTLFSALALTVLSGWLITRAWEMPPVLALGVAVTAVRALGISRAVFRYLDRLLSHRIALHALTTLRVRLFDAIAADPVGDGRAHLYSRGDGLIRLVADAERVTDLIVRSLVPAGVALVLSSISLLIAGLLHPLAAVILAIGFAFTGLLIPWLAARSHRHTRRVEATDDFLLRLDEVLGHRTEFEAAGLGSTQQAVATRASAQVSAETEAGQRPLALAQAIQSWATGLTAFATLLLVVVVYPGEPTWLGMLVMLPLAAFEAHGQLAQAAIHAQEATYSAKRLTELVGNSPTRTMDSAAESPEPLALTDCRLTATDLRCRFGTPTWGIEVAPGQRVVIRGTSGSGKTTLLQTLGGLVPPTAGKVELGSSELDLVDPARLRATVRVHAEDEWLFSTSIRQNLLVANPDADDQLMWETIEAVGLGDWLRTGADSDPLDRMLADGADSVSSGQRRRLLLARALCSTAPVLLLDEPTEHIADDDASRLFNMLVSEQLPGARAERSIIMVTHASRSSELATGVSVDYHPAPVMPRQ</sequence>
<keyword evidence="3 10" id="KW-0812">Transmembrane</keyword>
<dbReference type="SMART" id="SM00382">
    <property type="entry name" value="AAA"/>
    <property type="match status" value="1"/>
</dbReference>
<feature type="transmembrane region" description="Helical" evidence="10">
    <location>
        <begin position="43"/>
        <end position="66"/>
    </location>
</feature>